<dbReference type="Proteomes" id="UP001190700">
    <property type="component" value="Unassembled WGS sequence"/>
</dbReference>
<keyword evidence="2" id="KW-1185">Reference proteome</keyword>
<organism evidence="1 2">
    <name type="scientific">Cymbomonas tetramitiformis</name>
    <dbReference type="NCBI Taxonomy" id="36881"/>
    <lineage>
        <taxon>Eukaryota</taxon>
        <taxon>Viridiplantae</taxon>
        <taxon>Chlorophyta</taxon>
        <taxon>Pyramimonadophyceae</taxon>
        <taxon>Pyramimonadales</taxon>
        <taxon>Pyramimonadaceae</taxon>
        <taxon>Cymbomonas</taxon>
    </lineage>
</organism>
<accession>A0AAE0G502</accession>
<comment type="caution">
    <text evidence="1">The sequence shown here is derived from an EMBL/GenBank/DDBJ whole genome shotgun (WGS) entry which is preliminary data.</text>
</comment>
<dbReference type="AlphaFoldDB" id="A0AAE0G502"/>
<proteinExistence type="predicted"/>
<sequence>MLRQVTPPAQRYAWLCGGKTGSDCFQKHVARVAEKDQNYTPLRKRACSVATKAEQVKQAKLAAECSTTEANTAAENARAAALVLAELFAE</sequence>
<gene>
    <name evidence="1" type="ORF">CYMTET_19950</name>
</gene>
<protein>
    <submittedName>
        <fullName evidence="1">Uncharacterized protein</fullName>
    </submittedName>
</protein>
<evidence type="ECO:0000313" key="1">
    <source>
        <dbReference type="EMBL" id="KAK3271720.1"/>
    </source>
</evidence>
<dbReference type="EMBL" id="LGRX02009408">
    <property type="protein sequence ID" value="KAK3271720.1"/>
    <property type="molecule type" value="Genomic_DNA"/>
</dbReference>
<evidence type="ECO:0000313" key="2">
    <source>
        <dbReference type="Proteomes" id="UP001190700"/>
    </source>
</evidence>
<reference evidence="1 2" key="1">
    <citation type="journal article" date="2015" name="Genome Biol. Evol.">
        <title>Comparative Genomics of a Bacterivorous Green Alga Reveals Evolutionary Causalities and Consequences of Phago-Mixotrophic Mode of Nutrition.</title>
        <authorList>
            <person name="Burns J.A."/>
            <person name="Paasch A."/>
            <person name="Narechania A."/>
            <person name="Kim E."/>
        </authorList>
    </citation>
    <scope>NUCLEOTIDE SEQUENCE [LARGE SCALE GENOMIC DNA]</scope>
    <source>
        <strain evidence="1 2">PLY_AMNH</strain>
    </source>
</reference>
<name>A0AAE0G502_9CHLO</name>